<dbReference type="EMBL" id="KZ293684">
    <property type="protein sequence ID" value="PBK86370.1"/>
    <property type="molecule type" value="Genomic_DNA"/>
</dbReference>
<dbReference type="OrthoDB" id="3054250at2759"/>
<organism evidence="2 3">
    <name type="scientific">Armillaria gallica</name>
    <name type="common">Bulbous honey fungus</name>
    <name type="synonym">Armillaria bulbosa</name>
    <dbReference type="NCBI Taxonomy" id="47427"/>
    <lineage>
        <taxon>Eukaryota</taxon>
        <taxon>Fungi</taxon>
        <taxon>Dikarya</taxon>
        <taxon>Basidiomycota</taxon>
        <taxon>Agaricomycotina</taxon>
        <taxon>Agaricomycetes</taxon>
        <taxon>Agaricomycetidae</taxon>
        <taxon>Agaricales</taxon>
        <taxon>Marasmiineae</taxon>
        <taxon>Physalacriaceae</taxon>
        <taxon>Armillaria</taxon>
    </lineage>
</organism>
<evidence type="ECO:0000256" key="1">
    <source>
        <dbReference type="SAM" id="MobiDB-lite"/>
    </source>
</evidence>
<dbReference type="InParanoid" id="A0A2H3CX21"/>
<feature type="compositionally biased region" description="Basic and acidic residues" evidence="1">
    <location>
        <begin position="57"/>
        <end position="72"/>
    </location>
</feature>
<feature type="compositionally biased region" description="Polar residues" evidence="1">
    <location>
        <begin position="1"/>
        <end position="12"/>
    </location>
</feature>
<dbReference type="OMA" id="IMDRNAR"/>
<dbReference type="Proteomes" id="UP000217790">
    <property type="component" value="Unassembled WGS sequence"/>
</dbReference>
<protein>
    <submittedName>
        <fullName evidence="2">Uncharacterized protein</fullName>
    </submittedName>
</protein>
<dbReference type="AlphaFoldDB" id="A0A2H3CX21"/>
<feature type="region of interest" description="Disordered" evidence="1">
    <location>
        <begin position="1"/>
        <end position="72"/>
    </location>
</feature>
<keyword evidence="3" id="KW-1185">Reference proteome</keyword>
<evidence type="ECO:0000313" key="3">
    <source>
        <dbReference type="Proteomes" id="UP000217790"/>
    </source>
</evidence>
<reference evidence="3" key="1">
    <citation type="journal article" date="2017" name="Nat. Ecol. Evol.">
        <title>Genome expansion and lineage-specific genetic innovations in the forest pathogenic fungi Armillaria.</title>
        <authorList>
            <person name="Sipos G."/>
            <person name="Prasanna A.N."/>
            <person name="Walter M.C."/>
            <person name="O'Connor E."/>
            <person name="Balint B."/>
            <person name="Krizsan K."/>
            <person name="Kiss B."/>
            <person name="Hess J."/>
            <person name="Varga T."/>
            <person name="Slot J."/>
            <person name="Riley R."/>
            <person name="Boka B."/>
            <person name="Rigling D."/>
            <person name="Barry K."/>
            <person name="Lee J."/>
            <person name="Mihaltcheva S."/>
            <person name="LaButti K."/>
            <person name="Lipzen A."/>
            <person name="Waldron R."/>
            <person name="Moloney N.M."/>
            <person name="Sperisen C."/>
            <person name="Kredics L."/>
            <person name="Vagvoelgyi C."/>
            <person name="Patrignani A."/>
            <person name="Fitzpatrick D."/>
            <person name="Nagy I."/>
            <person name="Doyle S."/>
            <person name="Anderson J.B."/>
            <person name="Grigoriev I.V."/>
            <person name="Gueldener U."/>
            <person name="Muensterkoetter M."/>
            <person name="Nagy L.G."/>
        </authorList>
    </citation>
    <scope>NUCLEOTIDE SEQUENCE [LARGE SCALE GENOMIC DNA]</scope>
    <source>
        <strain evidence="3">Ar21-2</strain>
    </source>
</reference>
<gene>
    <name evidence="2" type="ORF">ARMGADRAFT_1086547</name>
</gene>
<evidence type="ECO:0000313" key="2">
    <source>
        <dbReference type="EMBL" id="PBK86370.1"/>
    </source>
</evidence>
<accession>A0A2H3CX21</accession>
<feature type="compositionally biased region" description="Basic and acidic residues" evidence="1">
    <location>
        <begin position="27"/>
        <end position="49"/>
    </location>
</feature>
<name>A0A2H3CX21_ARMGA</name>
<proteinExistence type="predicted"/>
<sequence>MSQTGATVNPQSGLKPRAHTSGNPAKSPEEMNMDKLRAKISKDIMDRNARRAKRRKEITSKGGDSKDVSEDKKDEFNFIIQMVEKAVEAKLLTSPATKPSAGGAPPAVATGSATSTMSMDATLSNLFSDASTGKNQEAYNLNDTSFHEDYKALLIH</sequence>